<evidence type="ECO:0000256" key="1">
    <source>
        <dbReference type="ARBA" id="ARBA00022723"/>
    </source>
</evidence>
<gene>
    <name evidence="3" type="ORF">PMAYCL1PPCAC_04315</name>
</gene>
<dbReference type="GO" id="GO:0008239">
    <property type="term" value="F:dipeptidyl-peptidase activity"/>
    <property type="evidence" value="ECO:0007669"/>
    <property type="project" value="TreeGrafter"/>
</dbReference>
<keyword evidence="4" id="KW-1185">Reference proteome</keyword>
<keyword evidence="2" id="KW-0378">Hydrolase</keyword>
<dbReference type="EMBL" id="BTRK01000001">
    <property type="protein sequence ID" value="GMR34120.1"/>
    <property type="molecule type" value="Genomic_DNA"/>
</dbReference>
<dbReference type="InterPro" id="IPR039461">
    <property type="entry name" value="Peptidase_M49"/>
</dbReference>
<dbReference type="AlphaFoldDB" id="A0AAN4ZAB7"/>
<keyword evidence="1" id="KW-0479">Metal-binding</keyword>
<evidence type="ECO:0000256" key="2">
    <source>
        <dbReference type="ARBA" id="ARBA00022801"/>
    </source>
</evidence>
<evidence type="ECO:0000313" key="3">
    <source>
        <dbReference type="EMBL" id="GMR34120.1"/>
    </source>
</evidence>
<dbReference type="GO" id="GO:0046872">
    <property type="term" value="F:metal ion binding"/>
    <property type="evidence" value="ECO:0007669"/>
    <property type="project" value="UniProtKB-KW"/>
</dbReference>
<dbReference type="Proteomes" id="UP001328107">
    <property type="component" value="Unassembled WGS sequence"/>
</dbReference>
<feature type="non-terminal residue" evidence="3">
    <location>
        <position position="1"/>
    </location>
</feature>
<feature type="non-terminal residue" evidence="3">
    <location>
        <position position="238"/>
    </location>
</feature>
<sequence length="238" mass="26417">DIDRTEDMVKGGKITSWYEEGKTFKDVFGEMAEVLEKAKSLAVTLLLSCDEEVLSAAGYEDDVGRHLKYAIWLKKMQGGFASIISYNFDSDKWNKADCRAEYMMLAVVLEAGQGCLSIEKCMDAYGEENLCLRLDREKIDTVGLRAISSFLKQLQGCISTANAADAERILTKFAPDPHQKEWMESILEKASSLPIDLPHIVLPNVVEVDGEVSLKEYAATAEGVIDSVLDRYTGEQLA</sequence>
<organism evidence="3 4">
    <name type="scientific">Pristionchus mayeri</name>
    <dbReference type="NCBI Taxonomy" id="1317129"/>
    <lineage>
        <taxon>Eukaryota</taxon>
        <taxon>Metazoa</taxon>
        <taxon>Ecdysozoa</taxon>
        <taxon>Nematoda</taxon>
        <taxon>Chromadorea</taxon>
        <taxon>Rhabditida</taxon>
        <taxon>Rhabditina</taxon>
        <taxon>Diplogasteromorpha</taxon>
        <taxon>Diplogasteroidea</taxon>
        <taxon>Neodiplogasteridae</taxon>
        <taxon>Pristionchus</taxon>
    </lineage>
</organism>
<name>A0AAN4ZAB7_9BILA</name>
<reference evidence="4" key="1">
    <citation type="submission" date="2022-10" db="EMBL/GenBank/DDBJ databases">
        <title>Genome assembly of Pristionchus species.</title>
        <authorList>
            <person name="Yoshida K."/>
            <person name="Sommer R.J."/>
        </authorList>
    </citation>
    <scope>NUCLEOTIDE SEQUENCE [LARGE SCALE GENOMIC DNA]</scope>
    <source>
        <strain evidence="4">RS5460</strain>
    </source>
</reference>
<accession>A0AAN4ZAB7</accession>
<dbReference type="Pfam" id="PF03571">
    <property type="entry name" value="Peptidase_M49"/>
    <property type="match status" value="1"/>
</dbReference>
<dbReference type="GO" id="GO:0005737">
    <property type="term" value="C:cytoplasm"/>
    <property type="evidence" value="ECO:0007669"/>
    <property type="project" value="TreeGrafter"/>
</dbReference>
<dbReference type="PANTHER" id="PTHR23422">
    <property type="entry name" value="DIPEPTIDYL PEPTIDASE III-RELATED"/>
    <property type="match status" value="1"/>
</dbReference>
<dbReference type="PANTHER" id="PTHR23422:SF11">
    <property type="entry name" value="DIPEPTIDYL PEPTIDASE 3"/>
    <property type="match status" value="1"/>
</dbReference>
<protein>
    <submittedName>
        <fullName evidence="3">Uncharacterized protein</fullName>
    </submittedName>
</protein>
<proteinExistence type="predicted"/>
<evidence type="ECO:0000313" key="4">
    <source>
        <dbReference type="Proteomes" id="UP001328107"/>
    </source>
</evidence>
<comment type="caution">
    <text evidence="3">The sequence shown here is derived from an EMBL/GenBank/DDBJ whole genome shotgun (WGS) entry which is preliminary data.</text>
</comment>